<dbReference type="PANTHER" id="PTHR37531:SF1">
    <property type="entry name" value="HEME EXPORTER PROTEIN D"/>
    <property type="match status" value="1"/>
</dbReference>
<organism evidence="13 14">
    <name type="scientific">Bowmanella pacifica</name>
    <dbReference type="NCBI Taxonomy" id="502051"/>
    <lineage>
        <taxon>Bacteria</taxon>
        <taxon>Pseudomonadati</taxon>
        <taxon>Pseudomonadota</taxon>
        <taxon>Gammaproteobacteria</taxon>
        <taxon>Alteromonadales</taxon>
        <taxon>Alteromonadaceae</taxon>
        <taxon>Bowmanella</taxon>
    </lineage>
</organism>
<evidence type="ECO:0000256" key="10">
    <source>
        <dbReference type="ARBA" id="ARBA00022989"/>
    </source>
</evidence>
<dbReference type="AlphaFoldDB" id="A0A918DJ90"/>
<keyword evidence="5 12" id="KW-0813">Transport</keyword>
<evidence type="ECO:0000256" key="9">
    <source>
        <dbReference type="ARBA" id="ARBA00022748"/>
    </source>
</evidence>
<comment type="caution">
    <text evidence="13">The sequence shown here is derived from an EMBL/GenBank/DDBJ whole genome shotgun (WGS) entry which is preliminary data.</text>
</comment>
<dbReference type="InterPro" id="IPR052075">
    <property type="entry name" value="Heme_exporter_D"/>
</dbReference>
<reference evidence="13" key="2">
    <citation type="submission" date="2020-09" db="EMBL/GenBank/DDBJ databases">
        <authorList>
            <person name="Sun Q."/>
            <person name="Zhou Y."/>
        </authorList>
    </citation>
    <scope>NUCLEOTIDE SEQUENCE</scope>
    <source>
        <strain evidence="13">CGMCC 1.7086</strain>
    </source>
</reference>
<keyword evidence="14" id="KW-1185">Reference proteome</keyword>
<dbReference type="PANTHER" id="PTHR37531">
    <property type="entry name" value="HEME EXPORTER PROTEIN D"/>
    <property type="match status" value="1"/>
</dbReference>
<evidence type="ECO:0000256" key="11">
    <source>
        <dbReference type="ARBA" id="ARBA00023136"/>
    </source>
</evidence>
<keyword evidence="6 12" id="KW-1003">Cell membrane</keyword>
<accession>A0A918DJ90</accession>
<comment type="subcellular location">
    <subcellularLocation>
        <location evidence="2 12">Cell inner membrane</location>
        <topology evidence="2 12">Single-pass membrane protein</topology>
    </subcellularLocation>
</comment>
<dbReference type="Pfam" id="PF04995">
    <property type="entry name" value="CcmD"/>
    <property type="match status" value="1"/>
</dbReference>
<evidence type="ECO:0000256" key="8">
    <source>
        <dbReference type="ARBA" id="ARBA00022692"/>
    </source>
</evidence>
<evidence type="ECO:0000256" key="5">
    <source>
        <dbReference type="ARBA" id="ARBA00022448"/>
    </source>
</evidence>
<dbReference type="GO" id="GO:1903607">
    <property type="term" value="P:cytochrome c biosynthetic process"/>
    <property type="evidence" value="ECO:0007669"/>
    <property type="project" value="TreeGrafter"/>
</dbReference>
<evidence type="ECO:0000256" key="12">
    <source>
        <dbReference type="RuleBase" id="RU363101"/>
    </source>
</evidence>
<proteinExistence type="inferred from homology"/>
<gene>
    <name evidence="13" type="ORF">GCM10010982_13860</name>
</gene>
<keyword evidence="9 12" id="KW-0201">Cytochrome c-type biogenesis</keyword>
<keyword evidence="10 12" id="KW-1133">Transmembrane helix</keyword>
<keyword evidence="7 12" id="KW-0997">Cell inner membrane</keyword>
<dbReference type="GO" id="GO:0017004">
    <property type="term" value="P:cytochrome complex assembly"/>
    <property type="evidence" value="ECO:0007669"/>
    <property type="project" value="UniProtKB-KW"/>
</dbReference>
<dbReference type="GO" id="GO:0015886">
    <property type="term" value="P:heme transport"/>
    <property type="evidence" value="ECO:0007669"/>
    <property type="project" value="InterPro"/>
</dbReference>
<protein>
    <recommendedName>
        <fullName evidence="4 12">Heme exporter protein D</fullName>
    </recommendedName>
</protein>
<evidence type="ECO:0000313" key="14">
    <source>
        <dbReference type="Proteomes" id="UP000606935"/>
    </source>
</evidence>
<evidence type="ECO:0000256" key="6">
    <source>
        <dbReference type="ARBA" id="ARBA00022475"/>
    </source>
</evidence>
<evidence type="ECO:0000256" key="3">
    <source>
        <dbReference type="ARBA" id="ARBA00008741"/>
    </source>
</evidence>
<keyword evidence="8 12" id="KW-0812">Transmembrane</keyword>
<dbReference type="EMBL" id="BMLS01000002">
    <property type="protein sequence ID" value="GGO67427.1"/>
    <property type="molecule type" value="Genomic_DNA"/>
</dbReference>
<evidence type="ECO:0000256" key="2">
    <source>
        <dbReference type="ARBA" id="ARBA00004377"/>
    </source>
</evidence>
<evidence type="ECO:0000256" key="4">
    <source>
        <dbReference type="ARBA" id="ARBA00016461"/>
    </source>
</evidence>
<dbReference type="InterPro" id="IPR007078">
    <property type="entry name" value="Haem_export_protD_CcmD"/>
</dbReference>
<dbReference type="RefSeq" id="WP_188692296.1">
    <property type="nucleotide sequence ID" value="NZ_BMLS01000002.1"/>
</dbReference>
<evidence type="ECO:0000256" key="7">
    <source>
        <dbReference type="ARBA" id="ARBA00022519"/>
    </source>
</evidence>
<evidence type="ECO:0000256" key="1">
    <source>
        <dbReference type="ARBA" id="ARBA00002442"/>
    </source>
</evidence>
<evidence type="ECO:0000313" key="13">
    <source>
        <dbReference type="EMBL" id="GGO67427.1"/>
    </source>
</evidence>
<dbReference type="GO" id="GO:0005886">
    <property type="term" value="C:plasma membrane"/>
    <property type="evidence" value="ECO:0007669"/>
    <property type="project" value="UniProtKB-SubCell"/>
</dbReference>
<reference evidence="13" key="1">
    <citation type="journal article" date="2014" name="Int. J. Syst. Evol. Microbiol.">
        <title>Complete genome sequence of Corynebacterium casei LMG S-19264T (=DSM 44701T), isolated from a smear-ripened cheese.</title>
        <authorList>
            <consortium name="US DOE Joint Genome Institute (JGI-PGF)"/>
            <person name="Walter F."/>
            <person name="Albersmeier A."/>
            <person name="Kalinowski J."/>
            <person name="Ruckert C."/>
        </authorList>
    </citation>
    <scope>NUCLEOTIDE SEQUENCE</scope>
    <source>
        <strain evidence="13">CGMCC 1.7086</strain>
    </source>
</reference>
<sequence length="76" mass="8714">MHFDSWSAFWAMGGYGFYVWLAFGVSGVALVLLIVQSVRARRHLQKSWQTEQARKQRIAASRARQQSNSKLAEEVD</sequence>
<comment type="function">
    <text evidence="1 12">Required for the export of heme to the periplasm for the biogenesis of c-type cytochromes.</text>
</comment>
<dbReference type="NCBIfam" id="TIGR03141">
    <property type="entry name" value="cytochro_ccmD"/>
    <property type="match status" value="1"/>
</dbReference>
<comment type="similarity">
    <text evidence="3 12">Belongs to the CcmD/CycX/HelD family.</text>
</comment>
<keyword evidence="11 12" id="KW-0472">Membrane</keyword>
<feature type="transmembrane region" description="Helical" evidence="12">
    <location>
        <begin position="15"/>
        <end position="35"/>
    </location>
</feature>
<dbReference type="Proteomes" id="UP000606935">
    <property type="component" value="Unassembled WGS sequence"/>
</dbReference>
<name>A0A918DJ90_9ALTE</name>